<reference evidence="4 5" key="1">
    <citation type="submission" date="2017-03" db="EMBL/GenBank/DDBJ databases">
        <title>Whole genome sequences of fourteen strains of Bradyrhizobium canariense and one strain of Bradyrhizobium japonicum isolated from Lupinus (Papilionoideae: Genisteae) species in Algeria.</title>
        <authorList>
            <person name="Crovadore J."/>
            <person name="Chekireb D."/>
            <person name="Brachmann A."/>
            <person name="Chablais R."/>
            <person name="Cochard B."/>
            <person name="Lefort F."/>
        </authorList>
    </citation>
    <scope>NUCLEOTIDE SEQUENCE [LARGE SCALE GENOMIC DNA]</scope>
    <source>
        <strain evidence="2 4">UBMA195</strain>
        <strain evidence="3 5">UBMAN05</strain>
    </source>
</reference>
<accession>A0A1X3E8T8</accession>
<dbReference type="RefSeq" id="WP_018454867.1">
    <property type="nucleotide sequence ID" value="NZ_JAFBBN010000001.1"/>
</dbReference>
<feature type="transmembrane region" description="Helical" evidence="1">
    <location>
        <begin position="43"/>
        <end position="60"/>
    </location>
</feature>
<keyword evidence="1" id="KW-1133">Transmembrane helix</keyword>
<evidence type="ECO:0000313" key="2">
    <source>
        <dbReference type="EMBL" id="OSJ01507.1"/>
    </source>
</evidence>
<dbReference type="Proteomes" id="UP000193884">
    <property type="component" value="Unassembled WGS sequence"/>
</dbReference>
<keyword evidence="1" id="KW-0472">Membrane</keyword>
<dbReference type="EMBL" id="NAFK01000165">
    <property type="protein sequence ID" value="OSJ27030.1"/>
    <property type="molecule type" value="Genomic_DNA"/>
</dbReference>
<evidence type="ECO:0000313" key="5">
    <source>
        <dbReference type="Proteomes" id="UP000193884"/>
    </source>
</evidence>
<proteinExistence type="predicted"/>
<protein>
    <submittedName>
        <fullName evidence="2">Uncharacterized protein</fullName>
    </submittedName>
</protein>
<dbReference type="Proteomes" id="UP000193553">
    <property type="component" value="Unassembled WGS sequence"/>
</dbReference>
<evidence type="ECO:0000256" key="1">
    <source>
        <dbReference type="SAM" id="Phobius"/>
    </source>
</evidence>
<gene>
    <name evidence="3" type="ORF">BST63_19760</name>
    <name evidence="2" type="ORF">BSZ18_37355</name>
</gene>
<comment type="caution">
    <text evidence="2">The sequence shown here is derived from an EMBL/GenBank/DDBJ whole genome shotgun (WGS) entry which is preliminary data.</text>
</comment>
<dbReference type="EMBL" id="NAFI01000190">
    <property type="protein sequence ID" value="OSJ01507.1"/>
    <property type="molecule type" value="Genomic_DNA"/>
</dbReference>
<keyword evidence="5" id="KW-1185">Reference proteome</keyword>
<sequence length="61" mass="6398">MYYVAAALLVLSGLFYSASHHEIGSFGVTMCTYGSAFCNNPLIVFAGAALAGAWGMFVSIK</sequence>
<evidence type="ECO:0000313" key="4">
    <source>
        <dbReference type="Proteomes" id="UP000193553"/>
    </source>
</evidence>
<name>A0A1X3E8T8_9BRAD</name>
<organism evidence="2 4">
    <name type="scientific">Bradyrhizobium canariense</name>
    <dbReference type="NCBI Taxonomy" id="255045"/>
    <lineage>
        <taxon>Bacteria</taxon>
        <taxon>Pseudomonadati</taxon>
        <taxon>Pseudomonadota</taxon>
        <taxon>Alphaproteobacteria</taxon>
        <taxon>Hyphomicrobiales</taxon>
        <taxon>Nitrobacteraceae</taxon>
        <taxon>Bradyrhizobium</taxon>
    </lineage>
</organism>
<dbReference type="AlphaFoldDB" id="A0A1X3E8T8"/>
<keyword evidence="1" id="KW-0812">Transmembrane</keyword>
<evidence type="ECO:0000313" key="3">
    <source>
        <dbReference type="EMBL" id="OSJ27030.1"/>
    </source>
</evidence>
<dbReference type="OrthoDB" id="8253942at2"/>